<feature type="repeat" description="ANK" evidence="3">
    <location>
        <begin position="100"/>
        <end position="132"/>
    </location>
</feature>
<dbReference type="STRING" id="655827.E9DRF5"/>
<dbReference type="OrthoDB" id="341259at2759"/>
<dbReference type="InterPro" id="IPR002110">
    <property type="entry name" value="Ankyrin_rpt"/>
</dbReference>
<gene>
    <name evidence="4" type="ORF">MAC_00324</name>
</gene>
<dbReference type="eggNOG" id="KOG0502">
    <property type="taxonomic scope" value="Eukaryota"/>
</dbReference>
<dbReference type="GO" id="GO:0004842">
    <property type="term" value="F:ubiquitin-protein transferase activity"/>
    <property type="evidence" value="ECO:0007669"/>
    <property type="project" value="TreeGrafter"/>
</dbReference>
<evidence type="ECO:0000313" key="5">
    <source>
        <dbReference type="Proteomes" id="UP000002499"/>
    </source>
</evidence>
<dbReference type="PRINTS" id="PR01415">
    <property type="entry name" value="ANKYRIN"/>
</dbReference>
<dbReference type="PROSITE" id="PS50088">
    <property type="entry name" value="ANK_REPEAT"/>
    <property type="match status" value="4"/>
</dbReference>
<dbReference type="PANTHER" id="PTHR24171">
    <property type="entry name" value="ANKYRIN REPEAT DOMAIN-CONTAINING PROTEIN 39-RELATED"/>
    <property type="match status" value="1"/>
</dbReference>
<dbReference type="Proteomes" id="UP000002499">
    <property type="component" value="Unassembled WGS sequence"/>
</dbReference>
<dbReference type="AlphaFoldDB" id="E9DRF5"/>
<name>E9DRF5_METAQ</name>
<keyword evidence="5" id="KW-1185">Reference proteome</keyword>
<accession>E9DRF5</accession>
<dbReference type="Pfam" id="PF12796">
    <property type="entry name" value="Ank_2"/>
    <property type="match status" value="3"/>
</dbReference>
<protein>
    <submittedName>
        <fullName evidence="4">Ankyrin</fullName>
    </submittedName>
</protein>
<dbReference type="InterPro" id="IPR036770">
    <property type="entry name" value="Ankyrin_rpt-contain_sf"/>
</dbReference>
<keyword evidence="1" id="KW-0677">Repeat</keyword>
<dbReference type="EMBL" id="GL698470">
    <property type="protein sequence ID" value="EFY93833.1"/>
    <property type="molecule type" value="Genomic_DNA"/>
</dbReference>
<dbReference type="HOGENOM" id="CLU_556772_0_0_1"/>
<evidence type="ECO:0000313" key="4">
    <source>
        <dbReference type="EMBL" id="EFY93833.1"/>
    </source>
</evidence>
<evidence type="ECO:0000256" key="3">
    <source>
        <dbReference type="PROSITE-ProRule" id="PRU00023"/>
    </source>
</evidence>
<feature type="repeat" description="ANK" evidence="3">
    <location>
        <begin position="368"/>
        <end position="400"/>
    </location>
</feature>
<dbReference type="Gene3D" id="1.25.40.20">
    <property type="entry name" value="Ankyrin repeat-containing domain"/>
    <property type="match status" value="3"/>
</dbReference>
<dbReference type="InParanoid" id="E9DRF5"/>
<dbReference type="SMART" id="SM00248">
    <property type="entry name" value="ANK"/>
    <property type="match status" value="8"/>
</dbReference>
<feature type="repeat" description="ANK" evidence="3">
    <location>
        <begin position="220"/>
        <end position="252"/>
    </location>
</feature>
<sequence>MSRDLPLQRYWSLLNEPKHSSSAYVAFGLLLGVCRNLPVLIPAVECFQSLTTRISIPSTKNVPSISASTRESISPPCHNITSAELTAQVELDTKNKEGQTGQTALHLAAEKGHVSAVKELLKKRAKASVSGSRENTALDLASEKMHSDTLLILLEVLNKGFDQGELDKALLLAAENKSEDTVVSLLEFGASLHWAAFNGLKVATELILDEKADPVLQDERDQTALILAAGAGRLGFVQTLLGRGSEPKTTDKNENTALRRATARGYDKVVRGLLKCMKTNACDKYKQEALKLAAEKGHSSMVMMLLDGFADPANSTAVDKLLDRNAVSNYRDSRGRTALILASERGYTSIVLKLLGAEASPNIQEYSGGSTALHFAVRNDHRSIIEVLHLAGADLDVQDHAGRTALLVAMEVIDSRIPSEDPYKVHLKPFRRKYLIFLDAERRVQGVGLESFFILRYLLSYRASTHIQDMLGQTALHWAVRPNLISPRKT</sequence>
<keyword evidence="2 3" id="KW-0040">ANK repeat</keyword>
<dbReference type="GO" id="GO:0085020">
    <property type="term" value="P:protein K6-linked ubiquitination"/>
    <property type="evidence" value="ECO:0007669"/>
    <property type="project" value="TreeGrafter"/>
</dbReference>
<proteinExistence type="predicted"/>
<dbReference type="PROSITE" id="PS50297">
    <property type="entry name" value="ANK_REP_REGION"/>
    <property type="match status" value="2"/>
</dbReference>
<dbReference type="SUPFAM" id="SSF48403">
    <property type="entry name" value="Ankyrin repeat"/>
    <property type="match status" value="2"/>
</dbReference>
<dbReference type="PANTHER" id="PTHR24171:SF8">
    <property type="entry name" value="BRCA1-ASSOCIATED RING DOMAIN PROTEIN 1"/>
    <property type="match status" value="1"/>
</dbReference>
<feature type="repeat" description="ANK" evidence="3">
    <location>
        <begin position="334"/>
        <end position="366"/>
    </location>
</feature>
<evidence type="ECO:0000256" key="1">
    <source>
        <dbReference type="ARBA" id="ARBA00022737"/>
    </source>
</evidence>
<evidence type="ECO:0000256" key="2">
    <source>
        <dbReference type="ARBA" id="ARBA00023043"/>
    </source>
</evidence>
<reference evidence="4 5" key="1">
    <citation type="journal article" date="2011" name="PLoS Genet.">
        <title>Genome sequencing and comparative transcriptomics of the model entomopathogenic fungi Metarhizium anisopliae and M. acridum.</title>
        <authorList>
            <person name="Gao Q."/>
            <person name="Jin K."/>
            <person name="Ying S.H."/>
            <person name="Zhang Y."/>
            <person name="Xiao G."/>
            <person name="Shang Y."/>
            <person name="Duan Z."/>
            <person name="Hu X."/>
            <person name="Xie X.Q."/>
            <person name="Zhou G."/>
            <person name="Peng G."/>
            <person name="Luo Z."/>
            <person name="Huang W."/>
            <person name="Wang B."/>
            <person name="Fang W."/>
            <person name="Wang S."/>
            <person name="Zhong Y."/>
            <person name="Ma L.J."/>
            <person name="St Leger R.J."/>
            <person name="Zhao G.P."/>
            <person name="Pei Y."/>
            <person name="Feng M.G."/>
            <person name="Xia Y."/>
            <person name="Wang C."/>
        </authorList>
    </citation>
    <scope>NUCLEOTIDE SEQUENCE [LARGE SCALE GENOMIC DNA]</scope>
    <source>
        <strain evidence="4 5">CQMa 102</strain>
    </source>
</reference>
<organism evidence="5">
    <name type="scientific">Metarhizium acridum (strain CQMa 102)</name>
    <dbReference type="NCBI Taxonomy" id="655827"/>
    <lineage>
        <taxon>Eukaryota</taxon>
        <taxon>Fungi</taxon>
        <taxon>Dikarya</taxon>
        <taxon>Ascomycota</taxon>
        <taxon>Pezizomycotina</taxon>
        <taxon>Sordariomycetes</taxon>
        <taxon>Hypocreomycetidae</taxon>
        <taxon>Hypocreales</taxon>
        <taxon>Clavicipitaceae</taxon>
        <taxon>Metarhizium</taxon>
    </lineage>
</organism>